<dbReference type="InterPro" id="IPR014747">
    <property type="entry name" value="Bac_photo_RC_H_C"/>
</dbReference>
<accession>A0A3M9NLP7</accession>
<dbReference type="Proteomes" id="UP000267223">
    <property type="component" value="Unassembled WGS sequence"/>
</dbReference>
<evidence type="ECO:0000313" key="2">
    <source>
        <dbReference type="EMBL" id="RNI38719.1"/>
    </source>
</evidence>
<keyword evidence="3" id="KW-1185">Reference proteome</keyword>
<dbReference type="Gene3D" id="3.90.50.10">
    <property type="entry name" value="Photosynthetic Reaction Center, subunit H, domain 2"/>
    <property type="match status" value="2"/>
</dbReference>
<feature type="domain" description="PRC-barrel" evidence="1">
    <location>
        <begin position="154"/>
        <end position="221"/>
    </location>
</feature>
<gene>
    <name evidence="2" type="ORF">EFY79_03385</name>
</gene>
<comment type="caution">
    <text evidence="2">The sequence shown here is derived from an EMBL/GenBank/DDBJ whole genome shotgun (WGS) entry which is preliminary data.</text>
</comment>
<dbReference type="Pfam" id="PF05239">
    <property type="entry name" value="PRC"/>
    <property type="match status" value="2"/>
</dbReference>
<dbReference type="PANTHER" id="PTHR36505">
    <property type="entry name" value="BLR1072 PROTEIN"/>
    <property type="match status" value="1"/>
</dbReference>
<protein>
    <submittedName>
        <fullName evidence="2">PRC-barrel domain containing protein</fullName>
    </submittedName>
</protein>
<sequence length="255" mass="28990">MKRSLKSLQGYTLKATDGEIGKVEEFYFDDVSWTIRYLVIKTGNWFSGKKVLISPKALLTPDWENEIFPVNLTKKQIENSPDIDTDKPVSRQHEEELSTYYTWDPYWGDGAHGAGIFGAMPSDLYENEEATAPLVPVENSEPHDPHLRSSDEVKGYGIHATDGEIGKVTDYILDDSDWRIDYLVVETGDWLSSKKLLLPAGWIKQVKWDNRIVIVNVTTEQVKNCPDFDASQPVNVADEKILFDYYGRPHSGMID</sequence>
<evidence type="ECO:0000313" key="3">
    <source>
        <dbReference type="Proteomes" id="UP000267223"/>
    </source>
</evidence>
<evidence type="ECO:0000259" key="1">
    <source>
        <dbReference type="Pfam" id="PF05239"/>
    </source>
</evidence>
<dbReference type="InterPro" id="IPR011033">
    <property type="entry name" value="PRC_barrel-like_sf"/>
</dbReference>
<organism evidence="2 3">
    <name type="scientific">Hanamia caeni</name>
    <dbReference type="NCBI Taxonomy" id="2294116"/>
    <lineage>
        <taxon>Bacteria</taxon>
        <taxon>Pseudomonadati</taxon>
        <taxon>Bacteroidota</taxon>
        <taxon>Chitinophagia</taxon>
        <taxon>Chitinophagales</taxon>
        <taxon>Chitinophagaceae</taxon>
        <taxon>Hanamia</taxon>
    </lineage>
</organism>
<name>A0A3M9NLP7_9BACT</name>
<reference evidence="2 3" key="1">
    <citation type="submission" date="2018-11" db="EMBL/GenBank/DDBJ databases">
        <title>Draft genome sequence of Ferruginibacter sp. BO-59.</title>
        <authorList>
            <person name="Im W.T."/>
        </authorList>
    </citation>
    <scope>NUCLEOTIDE SEQUENCE [LARGE SCALE GENOMIC DNA]</scope>
    <source>
        <strain evidence="2 3">BO-59</strain>
    </source>
</reference>
<dbReference type="SUPFAM" id="SSF50346">
    <property type="entry name" value="PRC-barrel domain"/>
    <property type="match status" value="2"/>
</dbReference>
<dbReference type="PANTHER" id="PTHR36505:SF1">
    <property type="entry name" value="BLR1072 PROTEIN"/>
    <property type="match status" value="1"/>
</dbReference>
<feature type="domain" description="PRC-barrel" evidence="1">
    <location>
        <begin position="15"/>
        <end position="56"/>
    </location>
</feature>
<dbReference type="OrthoDB" id="9793882at2"/>
<dbReference type="InterPro" id="IPR027275">
    <property type="entry name" value="PRC-brl_dom"/>
</dbReference>
<dbReference type="GO" id="GO:0030077">
    <property type="term" value="C:plasma membrane light-harvesting complex"/>
    <property type="evidence" value="ECO:0007669"/>
    <property type="project" value="InterPro"/>
</dbReference>
<dbReference type="EMBL" id="RJJR01000002">
    <property type="protein sequence ID" value="RNI38719.1"/>
    <property type="molecule type" value="Genomic_DNA"/>
</dbReference>
<dbReference type="AlphaFoldDB" id="A0A3M9NLP7"/>
<dbReference type="RefSeq" id="WP_123119282.1">
    <property type="nucleotide sequence ID" value="NZ_RJJR01000002.1"/>
</dbReference>
<proteinExistence type="predicted"/>
<dbReference type="GO" id="GO:0019684">
    <property type="term" value="P:photosynthesis, light reaction"/>
    <property type="evidence" value="ECO:0007669"/>
    <property type="project" value="InterPro"/>
</dbReference>